<feature type="transmembrane region" description="Helical" evidence="1">
    <location>
        <begin position="35"/>
        <end position="59"/>
    </location>
</feature>
<feature type="transmembrane region" description="Helical" evidence="1">
    <location>
        <begin position="66"/>
        <end position="85"/>
    </location>
</feature>
<feature type="transmembrane region" description="Helical" evidence="1">
    <location>
        <begin position="7"/>
        <end position="29"/>
    </location>
</feature>
<dbReference type="Pfam" id="PF03729">
    <property type="entry name" value="DUF308"/>
    <property type="match status" value="2"/>
</dbReference>
<dbReference type="AlphaFoldDB" id="A0A1H3XW05"/>
<name>A0A1H3XW05_9BACT</name>
<dbReference type="InterPro" id="IPR052712">
    <property type="entry name" value="Acid_resist_chaperone_HdeD"/>
</dbReference>
<reference evidence="3" key="1">
    <citation type="submission" date="2016-10" db="EMBL/GenBank/DDBJ databases">
        <authorList>
            <person name="Varghese N."/>
            <person name="Submissions S."/>
        </authorList>
    </citation>
    <scope>NUCLEOTIDE SEQUENCE [LARGE SCALE GENOMIC DNA]</scope>
    <source>
        <strain evidence="3">DSM 23920</strain>
    </source>
</reference>
<organism evidence="2 3">
    <name type="scientific">Chitinophaga terrae</name>
    <name type="common">ex Kim and Jung 2007</name>
    <dbReference type="NCBI Taxonomy" id="408074"/>
    <lineage>
        <taxon>Bacteria</taxon>
        <taxon>Pseudomonadati</taxon>
        <taxon>Bacteroidota</taxon>
        <taxon>Chitinophagia</taxon>
        <taxon>Chitinophagales</taxon>
        <taxon>Chitinophagaceae</taxon>
        <taxon>Chitinophaga</taxon>
    </lineage>
</organism>
<keyword evidence="3" id="KW-1185">Reference proteome</keyword>
<dbReference type="PANTHER" id="PTHR34989">
    <property type="entry name" value="PROTEIN HDED"/>
    <property type="match status" value="1"/>
</dbReference>
<gene>
    <name evidence="2" type="ORF">SAMN05660909_00482</name>
</gene>
<sequence>MLDFYNAYWWIFLLRGVFALALGILALGWPGVTFTTLIVFLGAYLFIGGLFGIVGGIAARRTNENWGLFLFSGLIGVILGILTFYNPFATGAALIYLIAFGAIMAGLFEVLVAIRLRKVITGEGWYIFAGLLTIVFGILLAVNPIAAAVTLTWMFGIYAIFIGIMLVYLSIKLRKYNKGTAA</sequence>
<evidence type="ECO:0000313" key="3">
    <source>
        <dbReference type="Proteomes" id="UP000199656"/>
    </source>
</evidence>
<dbReference type="RefSeq" id="WP_089758317.1">
    <property type="nucleotide sequence ID" value="NZ_BKAT01000010.1"/>
</dbReference>
<dbReference type="OrthoDB" id="7059775at2"/>
<keyword evidence="1" id="KW-1133">Transmembrane helix</keyword>
<keyword evidence="1" id="KW-0812">Transmembrane</keyword>
<evidence type="ECO:0000313" key="2">
    <source>
        <dbReference type="EMBL" id="SEA02698.1"/>
    </source>
</evidence>
<dbReference type="STRING" id="408074.SAMN05660909_00482"/>
<dbReference type="GO" id="GO:0005886">
    <property type="term" value="C:plasma membrane"/>
    <property type="evidence" value="ECO:0007669"/>
    <property type="project" value="TreeGrafter"/>
</dbReference>
<protein>
    <submittedName>
        <fullName evidence="2">Uncharacterized membrane protein HdeD, DUF308 family</fullName>
    </submittedName>
</protein>
<dbReference type="Proteomes" id="UP000199656">
    <property type="component" value="Unassembled WGS sequence"/>
</dbReference>
<feature type="transmembrane region" description="Helical" evidence="1">
    <location>
        <begin position="151"/>
        <end position="171"/>
    </location>
</feature>
<proteinExistence type="predicted"/>
<dbReference type="InterPro" id="IPR005325">
    <property type="entry name" value="DUF308_memb"/>
</dbReference>
<dbReference type="PANTHER" id="PTHR34989:SF1">
    <property type="entry name" value="PROTEIN HDED"/>
    <property type="match status" value="1"/>
</dbReference>
<dbReference type="EMBL" id="FNRL01000002">
    <property type="protein sequence ID" value="SEA02698.1"/>
    <property type="molecule type" value="Genomic_DNA"/>
</dbReference>
<evidence type="ECO:0000256" key="1">
    <source>
        <dbReference type="SAM" id="Phobius"/>
    </source>
</evidence>
<keyword evidence="1" id="KW-0472">Membrane</keyword>
<feature type="transmembrane region" description="Helical" evidence="1">
    <location>
        <begin position="91"/>
        <end position="113"/>
    </location>
</feature>
<feature type="transmembrane region" description="Helical" evidence="1">
    <location>
        <begin position="125"/>
        <end position="145"/>
    </location>
</feature>
<accession>A0A1H3XW05</accession>